<dbReference type="InterPro" id="IPR023214">
    <property type="entry name" value="HAD_sf"/>
</dbReference>
<keyword evidence="2" id="KW-0479">Metal-binding</keyword>
<sequence>MSSKPFDLIIFDWDGTLIDSVRRIVSSMQAAARHAELPVPSDADVRGIIGLSLPAVYERLFKGASQQSLDALKEEYRRQFVETDATPAPLFDGAKEVLEHLRNQDVRLAVATGKARYGLERSWNEVGVGHLFDASRCSDEAEGKPHPQMVLDLLAHTKTPAHRALVIGDTAWDMEMAKRADVARLGVTYGAHAWEELLPHEPLDALHKISDLQTWLAAHLSRNG</sequence>
<proteinExistence type="predicted"/>
<dbReference type="InterPro" id="IPR036412">
    <property type="entry name" value="HAD-like_sf"/>
</dbReference>
<dbReference type="InterPro" id="IPR023198">
    <property type="entry name" value="PGP-like_dom2"/>
</dbReference>
<name>A0A4R6UTB6_9GAMM</name>
<evidence type="ECO:0000313" key="4">
    <source>
        <dbReference type="Proteomes" id="UP000295375"/>
    </source>
</evidence>
<dbReference type="NCBIfam" id="TIGR01549">
    <property type="entry name" value="HAD-SF-IA-v1"/>
    <property type="match status" value="1"/>
</dbReference>
<dbReference type="AlphaFoldDB" id="A0A4R6UTB6"/>
<comment type="caution">
    <text evidence="3">The sequence shown here is derived from an EMBL/GenBank/DDBJ whole genome shotgun (WGS) entry which is preliminary data.</text>
</comment>
<evidence type="ECO:0000313" key="3">
    <source>
        <dbReference type="EMBL" id="TDQ50382.1"/>
    </source>
</evidence>
<reference evidence="3 4" key="1">
    <citation type="submission" date="2019-03" db="EMBL/GenBank/DDBJ databases">
        <title>Genomic Encyclopedia of Type Strains, Phase IV (KMG-IV): sequencing the most valuable type-strain genomes for metagenomic binning, comparative biology and taxonomic classification.</title>
        <authorList>
            <person name="Goeker M."/>
        </authorList>
    </citation>
    <scope>NUCLEOTIDE SEQUENCE [LARGE SCALE GENOMIC DNA]</scope>
    <source>
        <strain evidence="3 4">DSM 103792</strain>
    </source>
</reference>
<dbReference type="GO" id="GO:0006281">
    <property type="term" value="P:DNA repair"/>
    <property type="evidence" value="ECO:0007669"/>
    <property type="project" value="TreeGrafter"/>
</dbReference>
<gene>
    <name evidence="3" type="ORF">EV696_10263</name>
</gene>
<comment type="cofactor">
    <cofactor evidence="1">
        <name>Mg(2+)</name>
        <dbReference type="ChEBI" id="CHEBI:18420"/>
    </cofactor>
</comment>
<dbReference type="EMBL" id="SNYM01000002">
    <property type="protein sequence ID" value="TDQ50382.1"/>
    <property type="molecule type" value="Genomic_DNA"/>
</dbReference>
<dbReference type="PANTHER" id="PTHR43434">
    <property type="entry name" value="PHOSPHOGLYCOLATE PHOSPHATASE"/>
    <property type="match status" value="1"/>
</dbReference>
<evidence type="ECO:0000256" key="2">
    <source>
        <dbReference type="ARBA" id="ARBA00022723"/>
    </source>
</evidence>
<dbReference type="Gene3D" id="3.40.50.1000">
    <property type="entry name" value="HAD superfamily/HAD-like"/>
    <property type="match status" value="1"/>
</dbReference>
<dbReference type="SFLD" id="SFLDG01129">
    <property type="entry name" value="C1.5:_HAD__Beta-PGM__Phosphata"/>
    <property type="match status" value="1"/>
</dbReference>
<evidence type="ECO:0000256" key="1">
    <source>
        <dbReference type="ARBA" id="ARBA00001946"/>
    </source>
</evidence>
<organism evidence="3 4">
    <name type="scientific">Permianibacter aggregans</name>
    <dbReference type="NCBI Taxonomy" id="1510150"/>
    <lineage>
        <taxon>Bacteria</taxon>
        <taxon>Pseudomonadati</taxon>
        <taxon>Pseudomonadota</taxon>
        <taxon>Gammaproteobacteria</taxon>
        <taxon>Pseudomonadales</taxon>
        <taxon>Pseudomonadaceae</taxon>
        <taxon>Permianibacter</taxon>
    </lineage>
</organism>
<dbReference type="InterPro" id="IPR041492">
    <property type="entry name" value="HAD_2"/>
</dbReference>
<keyword evidence="4" id="KW-1185">Reference proteome</keyword>
<dbReference type="OrthoDB" id="9782449at2"/>
<dbReference type="Pfam" id="PF13419">
    <property type="entry name" value="HAD_2"/>
    <property type="match status" value="1"/>
</dbReference>
<dbReference type="SFLD" id="SFLDS00003">
    <property type="entry name" value="Haloacid_Dehalogenase"/>
    <property type="match status" value="1"/>
</dbReference>
<dbReference type="RefSeq" id="WP_133587498.1">
    <property type="nucleotide sequence ID" value="NZ_CP037953.1"/>
</dbReference>
<dbReference type="InterPro" id="IPR050155">
    <property type="entry name" value="HAD-like_hydrolase_sf"/>
</dbReference>
<dbReference type="InterPro" id="IPR006439">
    <property type="entry name" value="HAD-SF_hydro_IA"/>
</dbReference>
<dbReference type="GO" id="GO:0046872">
    <property type="term" value="F:metal ion binding"/>
    <property type="evidence" value="ECO:0007669"/>
    <property type="project" value="UniProtKB-KW"/>
</dbReference>
<dbReference type="Proteomes" id="UP000295375">
    <property type="component" value="Unassembled WGS sequence"/>
</dbReference>
<accession>A0A4R6UTB6</accession>
<dbReference type="Gene3D" id="1.10.150.240">
    <property type="entry name" value="Putative phosphatase, domain 2"/>
    <property type="match status" value="1"/>
</dbReference>
<dbReference type="GO" id="GO:0008967">
    <property type="term" value="F:phosphoglycolate phosphatase activity"/>
    <property type="evidence" value="ECO:0007669"/>
    <property type="project" value="TreeGrafter"/>
</dbReference>
<dbReference type="GO" id="GO:0005829">
    <property type="term" value="C:cytosol"/>
    <property type="evidence" value="ECO:0007669"/>
    <property type="project" value="TreeGrafter"/>
</dbReference>
<dbReference type="SFLD" id="SFLDG01135">
    <property type="entry name" value="C1.5.6:_HAD__Beta-PGM__Phospha"/>
    <property type="match status" value="1"/>
</dbReference>
<dbReference type="PANTHER" id="PTHR43434:SF24">
    <property type="entry name" value="HYDROLASE-RELATED"/>
    <property type="match status" value="1"/>
</dbReference>
<dbReference type="SUPFAM" id="SSF56784">
    <property type="entry name" value="HAD-like"/>
    <property type="match status" value="1"/>
</dbReference>
<protein>
    <submittedName>
        <fullName evidence="3">Phosphoglycolate phosphatase</fullName>
    </submittedName>
</protein>